<evidence type="ECO:0000256" key="10">
    <source>
        <dbReference type="ARBA" id="ARBA00049348"/>
    </source>
</evidence>
<evidence type="ECO:0000256" key="8">
    <source>
        <dbReference type="ARBA" id="ARBA00023204"/>
    </source>
</evidence>
<dbReference type="InterPro" id="IPR036217">
    <property type="entry name" value="MethylDNA_cys_MeTrfase_DNAb"/>
</dbReference>
<evidence type="ECO:0000256" key="9">
    <source>
        <dbReference type="ARBA" id="ARBA00023235"/>
    </source>
</evidence>
<evidence type="ECO:0000256" key="11">
    <source>
        <dbReference type="RuleBase" id="RU000612"/>
    </source>
</evidence>
<dbReference type="InterPro" id="IPR001497">
    <property type="entry name" value="MethylDNA_cys_MeTrfase_AS"/>
</dbReference>
<dbReference type="NCBIfam" id="TIGR00589">
    <property type="entry name" value="ogt"/>
    <property type="match status" value="1"/>
</dbReference>
<dbReference type="InterPro" id="IPR046348">
    <property type="entry name" value="SIS_dom_sf"/>
</dbReference>
<protein>
    <recommendedName>
        <fullName evidence="11">Glucose-6-phosphate isomerase</fullName>
        <ecNumber evidence="11">5.3.1.9</ecNumber>
    </recommendedName>
</protein>
<keyword evidence="9 11" id="KW-0413">Isomerase</keyword>
<dbReference type="Gene3D" id="3.40.50.10490">
    <property type="entry name" value="Glucose-6-phosphate isomerase like protein, domain 1"/>
    <property type="match status" value="2"/>
</dbReference>
<evidence type="ECO:0000313" key="16">
    <source>
        <dbReference type="Proteomes" id="UP001208570"/>
    </source>
</evidence>
<evidence type="ECO:0000256" key="6">
    <source>
        <dbReference type="ARBA" id="ARBA00022763"/>
    </source>
</evidence>
<dbReference type="GO" id="GO:0032259">
    <property type="term" value="P:methylation"/>
    <property type="evidence" value="ECO:0007669"/>
    <property type="project" value="UniProtKB-KW"/>
</dbReference>
<gene>
    <name evidence="15" type="ORF">LSH36_1091g00212</name>
</gene>
<evidence type="ECO:0000256" key="12">
    <source>
        <dbReference type="SAM" id="MobiDB-lite"/>
    </source>
</evidence>
<dbReference type="GO" id="GO:0051156">
    <property type="term" value="P:glucose 6-phosphate metabolic process"/>
    <property type="evidence" value="ECO:0007669"/>
    <property type="project" value="TreeGrafter"/>
</dbReference>
<dbReference type="Pfam" id="PF01370">
    <property type="entry name" value="Epimerase"/>
    <property type="match status" value="1"/>
</dbReference>
<evidence type="ECO:0000256" key="2">
    <source>
        <dbReference type="ARBA" id="ARBA00008711"/>
    </source>
</evidence>
<dbReference type="InterPro" id="IPR036388">
    <property type="entry name" value="WH-like_DNA-bd_sf"/>
</dbReference>
<dbReference type="GO" id="GO:0048029">
    <property type="term" value="F:monosaccharide binding"/>
    <property type="evidence" value="ECO:0007669"/>
    <property type="project" value="TreeGrafter"/>
</dbReference>
<dbReference type="InterPro" id="IPR001509">
    <property type="entry name" value="Epimerase_deHydtase"/>
</dbReference>
<evidence type="ECO:0000256" key="7">
    <source>
        <dbReference type="ARBA" id="ARBA00023152"/>
    </source>
</evidence>
<dbReference type="GO" id="GO:0003908">
    <property type="term" value="F:methylated-DNA-[protein]-cysteine S-methyltransferase activity"/>
    <property type="evidence" value="ECO:0007669"/>
    <property type="project" value="UniProtKB-EC"/>
</dbReference>
<dbReference type="CDD" id="cd06445">
    <property type="entry name" value="ATase"/>
    <property type="match status" value="1"/>
</dbReference>
<dbReference type="GO" id="GO:0097367">
    <property type="term" value="F:carbohydrate derivative binding"/>
    <property type="evidence" value="ECO:0007669"/>
    <property type="project" value="InterPro"/>
</dbReference>
<feature type="region of interest" description="Disordered" evidence="12">
    <location>
        <begin position="461"/>
        <end position="481"/>
    </location>
</feature>
<dbReference type="GO" id="GO:0005829">
    <property type="term" value="C:cytosol"/>
    <property type="evidence" value="ECO:0007669"/>
    <property type="project" value="TreeGrafter"/>
</dbReference>
<dbReference type="SUPFAM" id="SSF51735">
    <property type="entry name" value="NAD(P)-binding Rossmann-fold domains"/>
    <property type="match status" value="1"/>
</dbReference>
<dbReference type="SUPFAM" id="SSF46767">
    <property type="entry name" value="Methylated DNA-protein cysteine methyltransferase, C-terminal domain"/>
    <property type="match status" value="1"/>
</dbReference>
<dbReference type="Pfam" id="PF01035">
    <property type="entry name" value="DNA_binding_1"/>
    <property type="match status" value="1"/>
</dbReference>
<comment type="pathway">
    <text evidence="11">Carbohydrate degradation; glycolysis; D-glyceraldehyde 3-phosphate and glycerone phosphate from D-glucose: step 2/4.</text>
</comment>
<evidence type="ECO:0000256" key="4">
    <source>
        <dbReference type="ARBA" id="ARBA00022603"/>
    </source>
</evidence>
<comment type="catalytic activity">
    <reaction evidence="11">
        <text>alpha-D-glucose 6-phosphate = beta-D-fructose 6-phosphate</text>
        <dbReference type="Rhea" id="RHEA:11816"/>
        <dbReference type="ChEBI" id="CHEBI:57634"/>
        <dbReference type="ChEBI" id="CHEBI:58225"/>
        <dbReference type="EC" id="5.3.1.9"/>
    </reaction>
</comment>
<evidence type="ECO:0000313" key="15">
    <source>
        <dbReference type="EMBL" id="KAK2141501.1"/>
    </source>
</evidence>
<dbReference type="InterPro" id="IPR001672">
    <property type="entry name" value="G6P_Isomerase"/>
</dbReference>
<dbReference type="PROSITE" id="PS51463">
    <property type="entry name" value="P_GLUCOSE_ISOMERASE_3"/>
    <property type="match status" value="1"/>
</dbReference>
<dbReference type="Gene3D" id="3.40.50.720">
    <property type="entry name" value="NAD(P)-binding Rossmann-like Domain"/>
    <property type="match status" value="1"/>
</dbReference>
<dbReference type="InterPro" id="IPR036291">
    <property type="entry name" value="NAD(P)-bd_dom_sf"/>
</dbReference>
<dbReference type="GO" id="GO:0006096">
    <property type="term" value="P:glycolytic process"/>
    <property type="evidence" value="ECO:0007669"/>
    <property type="project" value="UniProtKB-KW"/>
</dbReference>
<dbReference type="AlphaFoldDB" id="A0AAD9IVR3"/>
<reference evidence="15" key="1">
    <citation type="journal article" date="2023" name="Mol. Biol. Evol.">
        <title>Third-Generation Sequencing Reveals the Adaptive Role of the Epigenome in Three Deep-Sea Polychaetes.</title>
        <authorList>
            <person name="Perez M."/>
            <person name="Aroh O."/>
            <person name="Sun Y."/>
            <person name="Lan Y."/>
            <person name="Juniper S.K."/>
            <person name="Young C.R."/>
            <person name="Angers B."/>
            <person name="Qian P.Y."/>
        </authorList>
    </citation>
    <scope>NUCLEOTIDE SEQUENCE</scope>
    <source>
        <strain evidence="15">P08H-3</strain>
    </source>
</reference>
<proteinExistence type="inferred from homology"/>
<evidence type="ECO:0000259" key="14">
    <source>
        <dbReference type="Pfam" id="PF01370"/>
    </source>
</evidence>
<keyword evidence="4" id="KW-0489">Methyltransferase</keyword>
<dbReference type="Pfam" id="PF00342">
    <property type="entry name" value="PGI"/>
    <property type="match status" value="1"/>
</dbReference>
<comment type="similarity">
    <text evidence="11">Belongs to the GPI family.</text>
</comment>
<dbReference type="HAMAP" id="MF_00473">
    <property type="entry name" value="G6P_isomerase"/>
    <property type="match status" value="1"/>
</dbReference>
<name>A0AAD9IVR3_9ANNE</name>
<dbReference type="CDD" id="cd05016">
    <property type="entry name" value="SIS_PGI_2"/>
    <property type="match status" value="1"/>
</dbReference>
<comment type="catalytic activity">
    <reaction evidence="10">
        <text>a 6-O-methyl-2'-deoxyguanosine in DNA + L-cysteinyl-[protein] = S-methyl-L-cysteinyl-[protein] + a 2'-deoxyguanosine in DNA</text>
        <dbReference type="Rhea" id="RHEA:24000"/>
        <dbReference type="Rhea" id="RHEA-COMP:10131"/>
        <dbReference type="Rhea" id="RHEA-COMP:10132"/>
        <dbReference type="Rhea" id="RHEA-COMP:11367"/>
        <dbReference type="Rhea" id="RHEA-COMP:11368"/>
        <dbReference type="ChEBI" id="CHEBI:29950"/>
        <dbReference type="ChEBI" id="CHEBI:82612"/>
        <dbReference type="ChEBI" id="CHEBI:85445"/>
        <dbReference type="ChEBI" id="CHEBI:85448"/>
        <dbReference type="EC" id="2.1.1.63"/>
    </reaction>
</comment>
<dbReference type="PROSITE" id="PS00374">
    <property type="entry name" value="MGMT"/>
    <property type="match status" value="1"/>
</dbReference>
<dbReference type="InterPro" id="IPR014048">
    <property type="entry name" value="MethylDNA_cys_MeTrfase_DNA-bd"/>
</dbReference>
<dbReference type="PRINTS" id="PR00662">
    <property type="entry name" value="G6PISOMERASE"/>
</dbReference>
<dbReference type="GO" id="GO:0004347">
    <property type="term" value="F:glucose-6-phosphate isomerase activity"/>
    <property type="evidence" value="ECO:0007669"/>
    <property type="project" value="UniProtKB-EC"/>
</dbReference>
<dbReference type="Gene3D" id="1.10.10.10">
    <property type="entry name" value="Winged helix-like DNA-binding domain superfamily/Winged helix DNA-binding domain"/>
    <property type="match status" value="1"/>
</dbReference>
<evidence type="ECO:0000256" key="1">
    <source>
        <dbReference type="ARBA" id="ARBA00001286"/>
    </source>
</evidence>
<dbReference type="PANTHER" id="PTHR11469:SF1">
    <property type="entry name" value="GLUCOSE-6-PHOSPHATE ISOMERASE"/>
    <property type="match status" value="1"/>
</dbReference>
<evidence type="ECO:0000256" key="5">
    <source>
        <dbReference type="ARBA" id="ARBA00022679"/>
    </source>
</evidence>
<sequence>MLQHKDSFETLQKNWGGKFFLPSSLQNAQSTLTSSVSFHWGTCGCSESQIDALEDFSQKSSLLTQYRALVEGHIMNTTEHRSVDHHILRAKKEDIPPHRQTLWKLFIEERERVFDCTQLIHNEQHFTTLIHMGIGGSALAPALIHQAFALQSAYMDFIPVTSIDPDMLERALQGRKIDHCLFLIVSKSGKTQETLENMRSLPSSVNFKKQVIVITTAGSCIDLPDTFKHVFYLHHGIGGRFSLTSIVGASACALLYGEKVFMDILEGARLADLQAHTLKIRDNPTLMDALFGVRYRLLNHGAIAIIPYSTALSKLPAFLQQLDMESNGKHCTRNAQEISYKTGPIIFGELGTDAQHSFFQFLHQGTDIVPVQFIGFRYPQKNHKHAKRKHNILLAHLAAQIVALAQGKSSKNKSQYFEGNRPSTLILGGASLQFAMIPLNFTHDRGAAFIISGAWSKKAHAEAQKATSGQDPEGSPPGIERNSNNLLPVILQVATGIRSQLEIFGDDFKTTDGTGVRDYIHVSDLAQAHVKALEYLVKEKKNITVNLGTEKGISVKEMLHIARDITHSTIPATVRPRREGDPASLIACRTRMKFSFPYTLQGTPFQKKVWEALRDILHPLSYSRLAQHIGKPRAIRAVASAVASNPLILVIPCHRVVRKDNRIGTYAIKTLEYKRGKTIKKKLLQHEEHSIQRKAA</sequence>
<dbReference type="Gene3D" id="3.90.25.10">
    <property type="entry name" value="UDP-galactose 4-epimerase, domain 1"/>
    <property type="match status" value="1"/>
</dbReference>
<dbReference type="EC" id="5.3.1.9" evidence="11"/>
<keyword evidence="8" id="KW-0234">DNA repair</keyword>
<comment type="similarity">
    <text evidence="2">Belongs to the MGMT family.</text>
</comment>
<keyword evidence="5" id="KW-0808">Transferase</keyword>
<dbReference type="Proteomes" id="UP001208570">
    <property type="component" value="Unassembled WGS sequence"/>
</dbReference>
<dbReference type="GO" id="GO:0006281">
    <property type="term" value="P:DNA repair"/>
    <property type="evidence" value="ECO:0007669"/>
    <property type="project" value="UniProtKB-KW"/>
</dbReference>
<dbReference type="PANTHER" id="PTHR11469">
    <property type="entry name" value="GLUCOSE-6-PHOSPHATE ISOMERASE"/>
    <property type="match status" value="1"/>
</dbReference>
<accession>A0AAD9IVR3</accession>
<keyword evidence="7 11" id="KW-0324">Glycolysis</keyword>
<evidence type="ECO:0000259" key="13">
    <source>
        <dbReference type="Pfam" id="PF01035"/>
    </source>
</evidence>
<comment type="caution">
    <text evidence="15">The sequence shown here is derived from an EMBL/GenBank/DDBJ whole genome shotgun (WGS) entry which is preliminary data.</text>
</comment>
<keyword evidence="16" id="KW-1185">Reference proteome</keyword>
<organism evidence="15 16">
    <name type="scientific">Paralvinella palmiformis</name>
    <dbReference type="NCBI Taxonomy" id="53620"/>
    <lineage>
        <taxon>Eukaryota</taxon>
        <taxon>Metazoa</taxon>
        <taxon>Spiralia</taxon>
        <taxon>Lophotrochozoa</taxon>
        <taxon>Annelida</taxon>
        <taxon>Polychaeta</taxon>
        <taxon>Sedentaria</taxon>
        <taxon>Canalipalpata</taxon>
        <taxon>Terebellida</taxon>
        <taxon>Terebelliformia</taxon>
        <taxon>Alvinellidae</taxon>
        <taxon>Paralvinella</taxon>
    </lineage>
</organism>
<evidence type="ECO:0000256" key="3">
    <source>
        <dbReference type="ARBA" id="ARBA00022432"/>
    </source>
</evidence>
<feature type="domain" description="Methylated-DNA-[protein]-cysteine S-methyltransferase DNA binding" evidence="13">
    <location>
        <begin position="604"/>
        <end position="688"/>
    </location>
</feature>
<dbReference type="GO" id="GO:0006094">
    <property type="term" value="P:gluconeogenesis"/>
    <property type="evidence" value="ECO:0007669"/>
    <property type="project" value="UniProtKB-KW"/>
</dbReference>
<comment type="catalytic activity">
    <reaction evidence="1">
        <text>a 4-O-methyl-thymidine in DNA + L-cysteinyl-[protein] = a thymidine in DNA + S-methyl-L-cysteinyl-[protein]</text>
        <dbReference type="Rhea" id="RHEA:53428"/>
        <dbReference type="Rhea" id="RHEA-COMP:10131"/>
        <dbReference type="Rhea" id="RHEA-COMP:10132"/>
        <dbReference type="Rhea" id="RHEA-COMP:13555"/>
        <dbReference type="Rhea" id="RHEA-COMP:13556"/>
        <dbReference type="ChEBI" id="CHEBI:29950"/>
        <dbReference type="ChEBI" id="CHEBI:82612"/>
        <dbReference type="ChEBI" id="CHEBI:137386"/>
        <dbReference type="ChEBI" id="CHEBI:137387"/>
        <dbReference type="EC" id="2.1.1.63"/>
    </reaction>
</comment>
<dbReference type="SUPFAM" id="SSF53697">
    <property type="entry name" value="SIS domain"/>
    <property type="match status" value="1"/>
</dbReference>
<dbReference type="InterPro" id="IPR035482">
    <property type="entry name" value="SIS_PGI_2"/>
</dbReference>
<keyword evidence="3 11" id="KW-0312">Gluconeogenesis</keyword>
<dbReference type="EMBL" id="JAODUP010001091">
    <property type="protein sequence ID" value="KAK2141501.1"/>
    <property type="molecule type" value="Genomic_DNA"/>
</dbReference>
<keyword evidence="6" id="KW-0227">DNA damage</keyword>
<feature type="domain" description="NAD-dependent epimerase/dehydratase" evidence="14">
    <location>
        <begin position="483"/>
        <end position="548"/>
    </location>
</feature>